<evidence type="ECO:0000256" key="13">
    <source>
        <dbReference type="RuleBase" id="RU000722"/>
    </source>
</evidence>
<keyword evidence="10" id="KW-0443">Lipid metabolism</keyword>
<dbReference type="InterPro" id="IPR009081">
    <property type="entry name" value="PP-bd_ACP"/>
</dbReference>
<name>A0AAU9IG10_9CILI</name>
<comment type="similarity">
    <text evidence="2">Belongs to the acyl carrier protein (ACP) family.</text>
</comment>
<proteinExistence type="inferred from homology"/>
<evidence type="ECO:0000256" key="11">
    <source>
        <dbReference type="ARBA" id="ARBA00023128"/>
    </source>
</evidence>
<comment type="function">
    <text evidence="13">Carrier of the growing fatty acid chain in fatty acid biosynthesis.</text>
</comment>
<dbReference type="GO" id="GO:0005739">
    <property type="term" value="C:mitochondrion"/>
    <property type="evidence" value="ECO:0007669"/>
    <property type="project" value="UniProtKB-SubCell"/>
</dbReference>
<evidence type="ECO:0000256" key="6">
    <source>
        <dbReference type="ARBA" id="ARBA00022553"/>
    </source>
</evidence>
<evidence type="ECO:0000313" key="16">
    <source>
        <dbReference type="Proteomes" id="UP001162131"/>
    </source>
</evidence>
<dbReference type="Gene3D" id="1.10.1200.10">
    <property type="entry name" value="ACP-like"/>
    <property type="match status" value="1"/>
</dbReference>
<dbReference type="Proteomes" id="UP001162131">
    <property type="component" value="Unassembled WGS sequence"/>
</dbReference>
<evidence type="ECO:0000256" key="7">
    <source>
        <dbReference type="ARBA" id="ARBA00022832"/>
    </source>
</evidence>
<keyword evidence="11" id="KW-0496">Mitochondrion</keyword>
<dbReference type="AlphaFoldDB" id="A0AAU9IG10"/>
<keyword evidence="3" id="KW-0813">Transport</keyword>
<organism evidence="15 16">
    <name type="scientific">Blepharisma stoltei</name>
    <dbReference type="NCBI Taxonomy" id="1481888"/>
    <lineage>
        <taxon>Eukaryota</taxon>
        <taxon>Sar</taxon>
        <taxon>Alveolata</taxon>
        <taxon>Ciliophora</taxon>
        <taxon>Postciliodesmatophora</taxon>
        <taxon>Heterotrichea</taxon>
        <taxon>Heterotrichida</taxon>
        <taxon>Blepharismidae</taxon>
        <taxon>Blepharisma</taxon>
    </lineage>
</organism>
<sequence length="141" mass="16396">MLWRPRVALRFMSTSMMQASAFPHNEDMTKLSPMVYDKEGTIVPRNYLVLRKEEEIEKYVLNLLQNYFRTCNKAALSINSYLPDHGLDSLDAVELVVRMEDELGYIIPAEALPAFKNVRAFVNYIKQTEDFKAEFNKNPIN</sequence>
<keyword evidence="6" id="KW-0597">Phosphoprotein</keyword>
<dbReference type="PANTHER" id="PTHR20863">
    <property type="entry name" value="ACYL CARRIER PROTEIN"/>
    <property type="match status" value="1"/>
</dbReference>
<dbReference type="SUPFAM" id="SSF47336">
    <property type="entry name" value="ACP-like"/>
    <property type="match status" value="1"/>
</dbReference>
<dbReference type="GO" id="GO:0000035">
    <property type="term" value="F:acyl binding"/>
    <property type="evidence" value="ECO:0007669"/>
    <property type="project" value="TreeGrafter"/>
</dbReference>
<evidence type="ECO:0000256" key="8">
    <source>
        <dbReference type="ARBA" id="ARBA00022946"/>
    </source>
</evidence>
<evidence type="ECO:0000256" key="9">
    <source>
        <dbReference type="ARBA" id="ARBA00022982"/>
    </source>
</evidence>
<keyword evidence="16" id="KW-1185">Reference proteome</keyword>
<evidence type="ECO:0000256" key="10">
    <source>
        <dbReference type="ARBA" id="ARBA00023098"/>
    </source>
</evidence>
<dbReference type="InterPro" id="IPR036736">
    <property type="entry name" value="ACP-like_sf"/>
</dbReference>
<evidence type="ECO:0000256" key="2">
    <source>
        <dbReference type="ARBA" id="ARBA00010930"/>
    </source>
</evidence>
<gene>
    <name evidence="15" type="ORF">BSTOLATCC_MIC3422</name>
</gene>
<dbReference type="PANTHER" id="PTHR20863:SF28">
    <property type="entry name" value="ACYL CARRIER PROTEIN, MITOCHONDRIAL"/>
    <property type="match status" value="1"/>
</dbReference>
<keyword evidence="5 13" id="KW-0444">Lipid biosynthesis</keyword>
<keyword evidence="12 13" id="KW-0275">Fatty acid biosynthesis</keyword>
<dbReference type="Pfam" id="PF00550">
    <property type="entry name" value="PP-binding"/>
    <property type="match status" value="1"/>
</dbReference>
<dbReference type="EMBL" id="CAJZBQ010000004">
    <property type="protein sequence ID" value="CAG9311128.1"/>
    <property type="molecule type" value="Genomic_DNA"/>
</dbReference>
<evidence type="ECO:0000256" key="3">
    <source>
        <dbReference type="ARBA" id="ARBA00022448"/>
    </source>
</evidence>
<dbReference type="GO" id="GO:0000036">
    <property type="term" value="F:acyl carrier activity"/>
    <property type="evidence" value="ECO:0007669"/>
    <property type="project" value="TreeGrafter"/>
</dbReference>
<comment type="subcellular location">
    <subcellularLocation>
        <location evidence="1">Mitochondrion</location>
    </subcellularLocation>
</comment>
<feature type="domain" description="Carrier" evidence="14">
    <location>
        <begin position="51"/>
        <end position="129"/>
    </location>
</feature>
<keyword evidence="4 13" id="KW-0596">Phosphopantetheine</keyword>
<accession>A0AAU9IG10</accession>
<evidence type="ECO:0000259" key="14">
    <source>
        <dbReference type="PROSITE" id="PS50075"/>
    </source>
</evidence>
<evidence type="ECO:0000256" key="12">
    <source>
        <dbReference type="ARBA" id="ARBA00023160"/>
    </source>
</evidence>
<evidence type="ECO:0000256" key="5">
    <source>
        <dbReference type="ARBA" id="ARBA00022516"/>
    </source>
</evidence>
<dbReference type="InterPro" id="IPR003231">
    <property type="entry name" value="ACP"/>
</dbReference>
<protein>
    <recommendedName>
        <fullName evidence="13">Acyl carrier protein</fullName>
    </recommendedName>
</protein>
<comment type="caution">
    <text evidence="15">The sequence shown here is derived from an EMBL/GenBank/DDBJ whole genome shotgun (WGS) entry which is preliminary data.</text>
</comment>
<reference evidence="15" key="1">
    <citation type="submission" date="2021-09" db="EMBL/GenBank/DDBJ databases">
        <authorList>
            <consortium name="AG Swart"/>
            <person name="Singh M."/>
            <person name="Singh A."/>
            <person name="Seah K."/>
            <person name="Emmerich C."/>
        </authorList>
    </citation>
    <scope>NUCLEOTIDE SEQUENCE</scope>
    <source>
        <strain evidence="15">ATCC30299</strain>
    </source>
</reference>
<dbReference type="PROSITE" id="PS50075">
    <property type="entry name" value="CARRIER"/>
    <property type="match status" value="1"/>
</dbReference>
<evidence type="ECO:0000256" key="1">
    <source>
        <dbReference type="ARBA" id="ARBA00004173"/>
    </source>
</evidence>
<evidence type="ECO:0000256" key="4">
    <source>
        <dbReference type="ARBA" id="ARBA00022450"/>
    </source>
</evidence>
<evidence type="ECO:0000313" key="15">
    <source>
        <dbReference type="EMBL" id="CAG9311128.1"/>
    </source>
</evidence>
<keyword evidence="8" id="KW-0809">Transit peptide</keyword>
<keyword evidence="9" id="KW-0249">Electron transport</keyword>
<keyword evidence="7" id="KW-0276">Fatty acid metabolism</keyword>